<dbReference type="STRING" id="882083.SacmaDRAFT_2375"/>
<comment type="similarity">
    <text evidence="3 8">Belongs to the FBPase class 2 family.</text>
</comment>
<gene>
    <name evidence="10" type="ORF">SacmaDRAFT_2375</name>
</gene>
<keyword evidence="6" id="KW-0464">Manganese</keyword>
<sequence>MRTTDWGTAGKAGGARAKVGNVGSSAGTGGPDHTLALELVPVTEAAALAAGRWVGRGDENSGKAAAVDVIHKLIPSVSIRGAVVIGGDGQLLRDGEEVGEAGSPACDVGISAGDGALSVARDVPNALVAIAVAERGALYDPPPAHSMEKLAVGPDCADVVDIDRPVAQNLRAVATAKGVGVPDVVVAVLNRPWHRELVYQIRDAGARVHLVEGGEVAGAIAAARPESPVDMLLGTGGAAEGVVAAAALSCLGGSLQARLRCKAREDEETGHDFGEVLHTRDLVRGESISFCATAVTGSEVLRGIQHHGGHSTTESIVLCSKPRIVRIVRSEHRQAGRRERGEHRFA</sequence>
<dbReference type="InterPro" id="IPR004464">
    <property type="entry name" value="FBPase_class-2/SBPase"/>
</dbReference>
<evidence type="ECO:0000256" key="4">
    <source>
        <dbReference type="ARBA" id="ARBA00022723"/>
    </source>
</evidence>
<comment type="pathway">
    <text evidence="2">Carbohydrate biosynthesis; gluconeogenesis.</text>
</comment>
<dbReference type="GO" id="GO:0030388">
    <property type="term" value="P:fructose 1,6-bisphosphate metabolic process"/>
    <property type="evidence" value="ECO:0007669"/>
    <property type="project" value="TreeGrafter"/>
</dbReference>
<reference evidence="10 11" key="1">
    <citation type="journal article" date="2012" name="Stand. Genomic Sci.">
        <title>Genome sequence of the ocean sediment bacterium Saccharomonospora marina type strain (XMU15(T)).</title>
        <authorList>
            <person name="Klenk H.P."/>
            <person name="Lu M."/>
            <person name="Lucas S."/>
            <person name="Lapidus A."/>
            <person name="Copeland A."/>
            <person name="Pitluck S."/>
            <person name="Goodwin L.A."/>
            <person name="Han C."/>
            <person name="Tapia R."/>
            <person name="Brambilla E.M."/>
            <person name="Potter G."/>
            <person name="Land M."/>
            <person name="Ivanova N."/>
            <person name="Rohde M."/>
            <person name="Goker M."/>
            <person name="Detter J.C."/>
            <person name="Li W.J."/>
            <person name="Kyrpides N.C."/>
            <person name="Woyke T."/>
        </authorList>
    </citation>
    <scope>NUCLEOTIDE SEQUENCE [LARGE SCALE GENOMIC DNA]</scope>
    <source>
        <strain evidence="10 11">XMU15</strain>
    </source>
</reference>
<feature type="compositionally biased region" description="Low complexity" evidence="9">
    <location>
        <begin position="14"/>
        <end position="23"/>
    </location>
</feature>
<feature type="region of interest" description="Disordered" evidence="9">
    <location>
        <begin position="1"/>
        <end position="27"/>
    </location>
</feature>
<protein>
    <recommendedName>
        <fullName evidence="8">Fructose-1,6-bisphosphatase</fullName>
    </recommendedName>
</protein>
<organism evidence="10 11">
    <name type="scientific">Saccharomonospora marina XMU15</name>
    <dbReference type="NCBI Taxonomy" id="882083"/>
    <lineage>
        <taxon>Bacteria</taxon>
        <taxon>Bacillati</taxon>
        <taxon>Actinomycetota</taxon>
        <taxon>Actinomycetes</taxon>
        <taxon>Pseudonocardiales</taxon>
        <taxon>Pseudonocardiaceae</taxon>
        <taxon>Saccharomonospora</taxon>
    </lineage>
</organism>
<evidence type="ECO:0000256" key="2">
    <source>
        <dbReference type="ARBA" id="ARBA00004742"/>
    </source>
</evidence>
<dbReference type="Pfam" id="PF03320">
    <property type="entry name" value="FBPase_glpX"/>
    <property type="match status" value="1"/>
</dbReference>
<proteinExistence type="inferred from homology"/>
<evidence type="ECO:0000256" key="6">
    <source>
        <dbReference type="ARBA" id="ARBA00023211"/>
    </source>
</evidence>
<dbReference type="HOGENOM" id="CLU_054938_0_0_11"/>
<dbReference type="PANTHER" id="PTHR30447:SF0">
    <property type="entry name" value="FRUCTOSE-1,6-BISPHOSPHATASE 1 CLASS 2-RELATED"/>
    <property type="match status" value="1"/>
</dbReference>
<dbReference type="GO" id="GO:0046872">
    <property type="term" value="F:metal ion binding"/>
    <property type="evidence" value="ECO:0007669"/>
    <property type="project" value="UniProtKB-KW"/>
</dbReference>
<accession>H5WXL8</accession>
<evidence type="ECO:0000256" key="1">
    <source>
        <dbReference type="ARBA" id="ARBA00001273"/>
    </source>
</evidence>
<dbReference type="Gene3D" id="3.30.540.10">
    <property type="entry name" value="Fructose-1,6-Bisphosphatase, subunit A, domain 1"/>
    <property type="match status" value="1"/>
</dbReference>
<dbReference type="SUPFAM" id="SSF56655">
    <property type="entry name" value="Carbohydrate phosphatase"/>
    <property type="match status" value="1"/>
</dbReference>
<dbReference type="GO" id="GO:0042132">
    <property type="term" value="F:fructose 1,6-bisphosphate 1-phosphatase activity"/>
    <property type="evidence" value="ECO:0007669"/>
    <property type="project" value="UniProtKB-EC"/>
</dbReference>
<dbReference type="Gene3D" id="3.40.190.90">
    <property type="match status" value="1"/>
</dbReference>
<dbReference type="AlphaFoldDB" id="H5WXL8"/>
<dbReference type="EMBL" id="CM001439">
    <property type="protein sequence ID" value="EHR50621.1"/>
    <property type="molecule type" value="Genomic_DNA"/>
</dbReference>
<dbReference type="UniPathway" id="UPA00138"/>
<dbReference type="GO" id="GO:0006071">
    <property type="term" value="P:glycerol metabolic process"/>
    <property type="evidence" value="ECO:0007669"/>
    <property type="project" value="InterPro"/>
</dbReference>
<dbReference type="eggNOG" id="COG1494">
    <property type="taxonomic scope" value="Bacteria"/>
</dbReference>
<keyword evidence="4" id="KW-0479">Metal-binding</keyword>
<evidence type="ECO:0000313" key="10">
    <source>
        <dbReference type="EMBL" id="EHR50621.1"/>
    </source>
</evidence>
<evidence type="ECO:0000313" key="11">
    <source>
        <dbReference type="Proteomes" id="UP000004926"/>
    </source>
</evidence>
<evidence type="ECO:0000256" key="5">
    <source>
        <dbReference type="ARBA" id="ARBA00022801"/>
    </source>
</evidence>
<dbReference type="PANTHER" id="PTHR30447">
    <property type="entry name" value="FRUCTOSE-1,6-BISPHOSPHATASE CLASS 2"/>
    <property type="match status" value="1"/>
</dbReference>
<dbReference type="Proteomes" id="UP000004926">
    <property type="component" value="Chromosome"/>
</dbReference>
<comment type="catalytic activity">
    <reaction evidence="1">
        <text>beta-D-fructose 1,6-bisphosphate + H2O = beta-D-fructose 6-phosphate + phosphate</text>
        <dbReference type="Rhea" id="RHEA:11064"/>
        <dbReference type="ChEBI" id="CHEBI:15377"/>
        <dbReference type="ChEBI" id="CHEBI:32966"/>
        <dbReference type="ChEBI" id="CHEBI:43474"/>
        <dbReference type="ChEBI" id="CHEBI:57634"/>
        <dbReference type="EC" id="3.1.3.11"/>
    </reaction>
</comment>
<evidence type="ECO:0000256" key="3">
    <source>
        <dbReference type="ARBA" id="ARBA00008989"/>
    </source>
</evidence>
<evidence type="ECO:0000256" key="8">
    <source>
        <dbReference type="PIRNR" id="PIRNR004532"/>
    </source>
</evidence>
<dbReference type="GO" id="GO:0005829">
    <property type="term" value="C:cytosol"/>
    <property type="evidence" value="ECO:0007669"/>
    <property type="project" value="TreeGrafter"/>
</dbReference>
<dbReference type="PIRSF" id="PIRSF004532">
    <property type="entry name" value="GlpX"/>
    <property type="match status" value="1"/>
</dbReference>
<name>H5WXL8_9PSEU</name>
<evidence type="ECO:0000256" key="7">
    <source>
        <dbReference type="ARBA" id="ARBA00023277"/>
    </source>
</evidence>
<keyword evidence="11" id="KW-1185">Reference proteome</keyword>
<keyword evidence="7 8" id="KW-0119">Carbohydrate metabolism</keyword>
<evidence type="ECO:0000256" key="9">
    <source>
        <dbReference type="SAM" id="MobiDB-lite"/>
    </source>
</evidence>
<dbReference type="OrthoDB" id="9779353at2"/>
<dbReference type="GO" id="GO:0006094">
    <property type="term" value="P:gluconeogenesis"/>
    <property type="evidence" value="ECO:0007669"/>
    <property type="project" value="UniProtKB-UniPathway"/>
</dbReference>
<keyword evidence="5" id="KW-0378">Hydrolase</keyword>
<dbReference type="RefSeq" id="WP_009154006.1">
    <property type="nucleotide sequence ID" value="NZ_CM001439.1"/>
</dbReference>